<dbReference type="Proteomes" id="UP000007947">
    <property type="component" value="Chromosome"/>
</dbReference>
<accession>F5XE38</accession>
<proteinExistence type="predicted"/>
<dbReference type="STRING" id="1032480.MLP_45720"/>
<dbReference type="Gene3D" id="3.10.180.10">
    <property type="entry name" value="2,3-Dihydroxybiphenyl 1,2-Dioxygenase, domain 1"/>
    <property type="match status" value="1"/>
</dbReference>
<evidence type="ECO:0000256" key="1">
    <source>
        <dbReference type="SAM" id="MobiDB-lite"/>
    </source>
</evidence>
<dbReference type="AlphaFoldDB" id="F5XE38"/>
<dbReference type="EMBL" id="AP012204">
    <property type="protein sequence ID" value="BAK37586.1"/>
    <property type="molecule type" value="Genomic_DNA"/>
</dbReference>
<dbReference type="HOGENOM" id="CLU_2538807_0_0_11"/>
<organism evidence="3 4">
    <name type="scientific">Microlunatus phosphovorus (strain ATCC 700054 / DSM 10555 / JCM 9379 / NBRC 101784 / NCIMB 13414 / VKM Ac-1990 / NM-1)</name>
    <dbReference type="NCBI Taxonomy" id="1032480"/>
    <lineage>
        <taxon>Bacteria</taxon>
        <taxon>Bacillati</taxon>
        <taxon>Actinomycetota</taxon>
        <taxon>Actinomycetes</taxon>
        <taxon>Propionibacteriales</taxon>
        <taxon>Propionibacteriaceae</taxon>
        <taxon>Microlunatus</taxon>
    </lineage>
</organism>
<dbReference type="Pfam" id="PF00903">
    <property type="entry name" value="Glyoxalase"/>
    <property type="match status" value="1"/>
</dbReference>
<dbReference type="SUPFAM" id="SSF54593">
    <property type="entry name" value="Glyoxalase/Bleomycin resistance protein/Dihydroxybiphenyl dioxygenase"/>
    <property type="match status" value="1"/>
</dbReference>
<dbReference type="InterPro" id="IPR004360">
    <property type="entry name" value="Glyas_Fos-R_dOase_dom"/>
</dbReference>
<keyword evidence="4" id="KW-1185">Reference proteome</keyword>
<feature type="domain" description="Glyoxalase/fosfomycin resistance/dioxygenase" evidence="2">
    <location>
        <begin position="29"/>
        <end position="75"/>
    </location>
</feature>
<reference evidence="3 4" key="1">
    <citation type="submission" date="2011-05" db="EMBL/GenBank/DDBJ databases">
        <title>Whole genome sequence of Microlunatus phosphovorus NM-1.</title>
        <authorList>
            <person name="Hosoyama A."/>
            <person name="Sasaki K."/>
            <person name="Harada T."/>
            <person name="Igarashi R."/>
            <person name="Kawakoshi A."/>
            <person name="Sasagawa M."/>
            <person name="Fukada J."/>
            <person name="Nakamura S."/>
            <person name="Katano Y."/>
            <person name="Hanada S."/>
            <person name="Kamagata Y."/>
            <person name="Nakamura N."/>
            <person name="Yamazaki S."/>
            <person name="Fujita N."/>
        </authorList>
    </citation>
    <scope>NUCLEOTIDE SEQUENCE [LARGE SCALE GENOMIC DNA]</scope>
    <source>
        <strain evidence="4">ATCC 700054 / DSM 10555 / JCM 9379 / NBRC 101784 / NCIMB 13414 / VKM Ac-1990 / NM-1</strain>
    </source>
</reference>
<evidence type="ECO:0000313" key="3">
    <source>
        <dbReference type="EMBL" id="BAK37586.1"/>
    </source>
</evidence>
<dbReference type="InterPro" id="IPR029068">
    <property type="entry name" value="Glyas_Bleomycin-R_OHBP_Dase"/>
</dbReference>
<dbReference type="KEGG" id="mph:MLP_45720"/>
<sequence>MTGVGRASDAGVQREPPGQPGRRPPQGVEIVLEVDDIAGQRAQVAEAGWPIKEDLTARPWGLCDFRILDPSGYYLRITDQNAG</sequence>
<name>F5XE38_MICPN</name>
<evidence type="ECO:0000259" key="2">
    <source>
        <dbReference type="Pfam" id="PF00903"/>
    </source>
</evidence>
<dbReference type="eggNOG" id="COG0346">
    <property type="taxonomic scope" value="Bacteria"/>
</dbReference>
<feature type="region of interest" description="Disordered" evidence="1">
    <location>
        <begin position="1"/>
        <end position="26"/>
    </location>
</feature>
<protein>
    <recommendedName>
        <fullName evidence="2">Glyoxalase/fosfomycin resistance/dioxygenase domain-containing protein</fullName>
    </recommendedName>
</protein>
<evidence type="ECO:0000313" key="4">
    <source>
        <dbReference type="Proteomes" id="UP000007947"/>
    </source>
</evidence>
<gene>
    <name evidence="3" type="ordered locus">MLP_45720</name>
</gene>